<gene>
    <name evidence="1" type="ORF">KPH14_000888</name>
</gene>
<feature type="non-terminal residue" evidence="1">
    <location>
        <position position="1"/>
    </location>
</feature>
<dbReference type="AlphaFoldDB" id="A0AAD9RDW7"/>
<keyword evidence="2" id="KW-1185">Reference proteome</keyword>
<dbReference type="Proteomes" id="UP001258017">
    <property type="component" value="Unassembled WGS sequence"/>
</dbReference>
<proteinExistence type="predicted"/>
<sequence>ISNLRNCLNYIGNLLQPKHTPADVMVRLIM</sequence>
<protein>
    <submittedName>
        <fullName evidence="1">Uncharacterized protein</fullName>
    </submittedName>
</protein>
<evidence type="ECO:0000313" key="2">
    <source>
        <dbReference type="Proteomes" id="UP001258017"/>
    </source>
</evidence>
<evidence type="ECO:0000313" key="1">
    <source>
        <dbReference type="EMBL" id="KAK2577935.1"/>
    </source>
</evidence>
<comment type="caution">
    <text evidence="1">The sequence shown here is derived from an EMBL/GenBank/DDBJ whole genome shotgun (WGS) entry which is preliminary data.</text>
</comment>
<name>A0AAD9RDW7_9HYME</name>
<dbReference type="EMBL" id="JAIFRP010000817">
    <property type="protein sequence ID" value="KAK2577935.1"/>
    <property type="molecule type" value="Genomic_DNA"/>
</dbReference>
<accession>A0AAD9RDW7</accession>
<reference evidence="1" key="2">
    <citation type="journal article" date="2023" name="Commun. Biol.">
        <title>Intrasexual cuticular hydrocarbon dimorphism in a wasp sheds light on hydrocarbon biosynthesis genes in Hymenoptera.</title>
        <authorList>
            <person name="Moris V.C."/>
            <person name="Podsiadlowski L."/>
            <person name="Martin S."/>
            <person name="Oeyen J.P."/>
            <person name="Donath A."/>
            <person name="Petersen M."/>
            <person name="Wilbrandt J."/>
            <person name="Misof B."/>
            <person name="Liedtke D."/>
            <person name="Thamm M."/>
            <person name="Scheiner R."/>
            <person name="Schmitt T."/>
            <person name="Niehuis O."/>
        </authorList>
    </citation>
    <scope>NUCLEOTIDE SEQUENCE</scope>
    <source>
        <strain evidence="1">GBR_01_08_01A</strain>
    </source>
</reference>
<organism evidence="1 2">
    <name type="scientific">Odynerus spinipes</name>
    <dbReference type="NCBI Taxonomy" id="1348599"/>
    <lineage>
        <taxon>Eukaryota</taxon>
        <taxon>Metazoa</taxon>
        <taxon>Ecdysozoa</taxon>
        <taxon>Arthropoda</taxon>
        <taxon>Hexapoda</taxon>
        <taxon>Insecta</taxon>
        <taxon>Pterygota</taxon>
        <taxon>Neoptera</taxon>
        <taxon>Endopterygota</taxon>
        <taxon>Hymenoptera</taxon>
        <taxon>Apocrita</taxon>
        <taxon>Aculeata</taxon>
        <taxon>Vespoidea</taxon>
        <taxon>Vespidae</taxon>
        <taxon>Eumeninae</taxon>
        <taxon>Odynerus</taxon>
    </lineage>
</organism>
<reference evidence="1" key="1">
    <citation type="submission" date="2021-08" db="EMBL/GenBank/DDBJ databases">
        <authorList>
            <person name="Misof B."/>
            <person name="Oliver O."/>
            <person name="Podsiadlowski L."/>
            <person name="Donath A."/>
            <person name="Peters R."/>
            <person name="Mayer C."/>
            <person name="Rust J."/>
            <person name="Gunkel S."/>
            <person name="Lesny P."/>
            <person name="Martin S."/>
            <person name="Oeyen J.P."/>
            <person name="Petersen M."/>
            <person name="Panagiotis P."/>
            <person name="Wilbrandt J."/>
            <person name="Tanja T."/>
        </authorList>
    </citation>
    <scope>NUCLEOTIDE SEQUENCE</scope>
    <source>
        <strain evidence="1">GBR_01_08_01A</strain>
        <tissue evidence="1">Thorax + abdomen</tissue>
    </source>
</reference>